<feature type="region of interest" description="Disordered" evidence="1">
    <location>
        <begin position="188"/>
        <end position="246"/>
    </location>
</feature>
<proteinExistence type="predicted"/>
<feature type="compositionally biased region" description="Acidic residues" evidence="1">
    <location>
        <begin position="50"/>
        <end position="72"/>
    </location>
</feature>
<protein>
    <submittedName>
        <fullName evidence="2">Uncharacterized protein</fullName>
    </submittedName>
</protein>
<feature type="compositionally biased region" description="Basic and acidic residues" evidence="1">
    <location>
        <begin position="94"/>
        <end position="129"/>
    </location>
</feature>
<evidence type="ECO:0000313" key="4">
    <source>
        <dbReference type="Proteomes" id="UP001287356"/>
    </source>
</evidence>
<evidence type="ECO:0000313" key="3">
    <source>
        <dbReference type="EMBL" id="KAK3368863.1"/>
    </source>
</evidence>
<evidence type="ECO:0000313" key="2">
    <source>
        <dbReference type="EMBL" id="KAK3358246.1"/>
    </source>
</evidence>
<organism evidence="2 4">
    <name type="scientific">Lasiosphaeria ovina</name>
    <dbReference type="NCBI Taxonomy" id="92902"/>
    <lineage>
        <taxon>Eukaryota</taxon>
        <taxon>Fungi</taxon>
        <taxon>Dikarya</taxon>
        <taxon>Ascomycota</taxon>
        <taxon>Pezizomycotina</taxon>
        <taxon>Sordariomycetes</taxon>
        <taxon>Sordariomycetidae</taxon>
        <taxon>Sordariales</taxon>
        <taxon>Lasiosphaeriaceae</taxon>
        <taxon>Lasiosphaeria</taxon>
    </lineage>
</organism>
<dbReference type="Proteomes" id="UP001287356">
    <property type="component" value="Unassembled WGS sequence"/>
</dbReference>
<feature type="region of interest" description="Disordered" evidence="1">
    <location>
        <begin position="1"/>
        <end position="79"/>
    </location>
</feature>
<name>A0AAE0MXT6_9PEZI</name>
<keyword evidence="4" id="KW-1185">Reference proteome</keyword>
<gene>
    <name evidence="3" type="ORF">B0T24DRAFT_668458</name>
    <name evidence="2" type="ORF">B0T24DRAFT_725573</name>
</gene>
<reference evidence="2" key="2">
    <citation type="submission" date="2023-06" db="EMBL/GenBank/DDBJ databases">
        <authorList>
            <consortium name="Lawrence Berkeley National Laboratory"/>
            <person name="Haridas S."/>
            <person name="Hensen N."/>
            <person name="Bonometti L."/>
            <person name="Westerberg I."/>
            <person name="Brannstrom I.O."/>
            <person name="Guillou S."/>
            <person name="Cros-Aarteil S."/>
            <person name="Calhoun S."/>
            <person name="Kuo A."/>
            <person name="Mondo S."/>
            <person name="Pangilinan J."/>
            <person name="Riley R."/>
            <person name="Labutti K."/>
            <person name="Andreopoulos B."/>
            <person name="Lipzen A."/>
            <person name="Chen C."/>
            <person name="Yanf M."/>
            <person name="Daum C."/>
            <person name="Ng V."/>
            <person name="Clum A."/>
            <person name="Steindorff A."/>
            <person name="Ohm R."/>
            <person name="Martin F."/>
            <person name="Silar P."/>
            <person name="Natvig D."/>
            <person name="Lalanne C."/>
            <person name="Gautier V."/>
            <person name="Ament-Velasquez S.L."/>
            <person name="Kruys A."/>
            <person name="Hutchinson M.I."/>
            <person name="Powell A.J."/>
            <person name="Barry K."/>
            <person name="Miller A.N."/>
            <person name="Grigoriev I.V."/>
            <person name="Debuchy R."/>
            <person name="Gladieux P."/>
            <person name="Thoren M.H."/>
            <person name="Johannesson H."/>
        </authorList>
    </citation>
    <scope>NUCLEOTIDE SEQUENCE</scope>
    <source>
        <strain evidence="2">CBS 958.72</strain>
    </source>
</reference>
<dbReference type="EMBL" id="JAULSN010000029">
    <property type="protein sequence ID" value="KAK3358246.1"/>
    <property type="molecule type" value="Genomic_DNA"/>
</dbReference>
<evidence type="ECO:0000256" key="1">
    <source>
        <dbReference type="SAM" id="MobiDB-lite"/>
    </source>
</evidence>
<dbReference type="EMBL" id="JAULSN010000006">
    <property type="protein sequence ID" value="KAK3368863.1"/>
    <property type="molecule type" value="Genomic_DNA"/>
</dbReference>
<feature type="compositionally biased region" description="Low complexity" evidence="1">
    <location>
        <begin position="201"/>
        <end position="210"/>
    </location>
</feature>
<feature type="compositionally biased region" description="Gly residues" evidence="1">
    <location>
        <begin position="237"/>
        <end position="246"/>
    </location>
</feature>
<sequence length="246" mass="25902">MDGRKESDDMEMPNDVEMSGTAADFSDTDDSSDTCCESSGENELGGLNVEDMELSSEDEYSSDDDDFGEDGDNLVAGPSTGLVWGLVKAATAVGKDKGKAKAKAKAYDEGKDSDGDGDGDGGKGGDNKPTELPIKRWKHHCPVCKSSRSDTCFDKGHLDLCINERHPKVAAEYAVRYGCMMCKRKDIAQDHKKKKAERQAKAQAAGNGAACKPNGKPPGKDGKRDGDGDGDGDGGKRGGGTRGVKA</sequence>
<feature type="region of interest" description="Disordered" evidence="1">
    <location>
        <begin position="93"/>
        <end position="135"/>
    </location>
</feature>
<reference evidence="2" key="1">
    <citation type="journal article" date="2023" name="Mol. Phylogenet. Evol.">
        <title>Genome-scale phylogeny and comparative genomics of the fungal order Sordariales.</title>
        <authorList>
            <person name="Hensen N."/>
            <person name="Bonometti L."/>
            <person name="Westerberg I."/>
            <person name="Brannstrom I.O."/>
            <person name="Guillou S."/>
            <person name="Cros-Aarteil S."/>
            <person name="Calhoun S."/>
            <person name="Haridas S."/>
            <person name="Kuo A."/>
            <person name="Mondo S."/>
            <person name="Pangilinan J."/>
            <person name="Riley R."/>
            <person name="LaButti K."/>
            <person name="Andreopoulos B."/>
            <person name="Lipzen A."/>
            <person name="Chen C."/>
            <person name="Yan M."/>
            <person name="Daum C."/>
            <person name="Ng V."/>
            <person name="Clum A."/>
            <person name="Steindorff A."/>
            <person name="Ohm R.A."/>
            <person name="Martin F."/>
            <person name="Silar P."/>
            <person name="Natvig D.O."/>
            <person name="Lalanne C."/>
            <person name="Gautier V."/>
            <person name="Ament-Velasquez S.L."/>
            <person name="Kruys A."/>
            <person name="Hutchinson M.I."/>
            <person name="Powell A.J."/>
            <person name="Barry K."/>
            <person name="Miller A.N."/>
            <person name="Grigoriev I.V."/>
            <person name="Debuchy R."/>
            <person name="Gladieux P."/>
            <person name="Hiltunen Thoren M."/>
            <person name="Johannesson H."/>
        </authorList>
    </citation>
    <scope>NUCLEOTIDE SEQUENCE</scope>
    <source>
        <strain evidence="2">CBS 958.72</strain>
    </source>
</reference>
<comment type="caution">
    <text evidence="2">The sequence shown here is derived from an EMBL/GenBank/DDBJ whole genome shotgun (WGS) entry which is preliminary data.</text>
</comment>
<accession>A0AAE0MXT6</accession>
<dbReference type="AlphaFoldDB" id="A0AAE0MXT6"/>
<feature type="compositionally biased region" description="Basic and acidic residues" evidence="1">
    <location>
        <begin position="218"/>
        <end position="227"/>
    </location>
</feature>